<feature type="non-terminal residue" evidence="1">
    <location>
        <position position="83"/>
    </location>
</feature>
<organism evidence="1 2">
    <name type="scientific">Pristionchus mayeri</name>
    <dbReference type="NCBI Taxonomy" id="1317129"/>
    <lineage>
        <taxon>Eukaryota</taxon>
        <taxon>Metazoa</taxon>
        <taxon>Ecdysozoa</taxon>
        <taxon>Nematoda</taxon>
        <taxon>Chromadorea</taxon>
        <taxon>Rhabditida</taxon>
        <taxon>Rhabditina</taxon>
        <taxon>Diplogasteromorpha</taxon>
        <taxon>Diplogasteroidea</taxon>
        <taxon>Neodiplogasteridae</taxon>
        <taxon>Pristionchus</taxon>
    </lineage>
</organism>
<evidence type="ECO:0000313" key="2">
    <source>
        <dbReference type="Proteomes" id="UP001328107"/>
    </source>
</evidence>
<sequence>LIVCLNHFDRVCDLCRQQSIRFYCSPSQPSQALDFIGKLVELTPSQRAKIELYFKNNRSAVICPRHFPPNKQPEPLTCNAPPN</sequence>
<dbReference type="EMBL" id="BTRK01000002">
    <property type="protein sequence ID" value="GMR34806.1"/>
    <property type="molecule type" value="Genomic_DNA"/>
</dbReference>
<name>A0AAN5CB88_9BILA</name>
<dbReference type="AlphaFoldDB" id="A0AAN5CB88"/>
<keyword evidence="2" id="KW-1185">Reference proteome</keyword>
<gene>
    <name evidence="1" type="ORF">PMAYCL1PPCAC_05001</name>
</gene>
<accession>A0AAN5CB88</accession>
<evidence type="ECO:0000313" key="1">
    <source>
        <dbReference type="EMBL" id="GMR34806.1"/>
    </source>
</evidence>
<dbReference type="Proteomes" id="UP001328107">
    <property type="component" value="Unassembled WGS sequence"/>
</dbReference>
<reference evidence="2" key="1">
    <citation type="submission" date="2022-10" db="EMBL/GenBank/DDBJ databases">
        <title>Genome assembly of Pristionchus species.</title>
        <authorList>
            <person name="Yoshida K."/>
            <person name="Sommer R.J."/>
        </authorList>
    </citation>
    <scope>NUCLEOTIDE SEQUENCE [LARGE SCALE GENOMIC DNA]</scope>
    <source>
        <strain evidence="2">RS5460</strain>
    </source>
</reference>
<proteinExistence type="predicted"/>
<comment type="caution">
    <text evidence="1">The sequence shown here is derived from an EMBL/GenBank/DDBJ whole genome shotgun (WGS) entry which is preliminary data.</text>
</comment>
<protein>
    <submittedName>
        <fullName evidence="1">Uncharacterized protein</fullName>
    </submittedName>
</protein>
<feature type="non-terminal residue" evidence="1">
    <location>
        <position position="1"/>
    </location>
</feature>